<gene>
    <name evidence="1" type="primary">ORF9299</name>
</gene>
<sequence length="67" mass="7561">SDKTDQGGASQGRQFVGESYVYRRTIVCPSKVMSMKTEHSQVVKTHHIKKITTSELRALTPETKRPN</sequence>
<evidence type="ECO:0000313" key="1">
    <source>
        <dbReference type="EMBL" id="CEK49922.1"/>
    </source>
</evidence>
<feature type="non-terminal residue" evidence="1">
    <location>
        <position position="67"/>
    </location>
</feature>
<reference evidence="1" key="1">
    <citation type="submission" date="2014-12" db="EMBL/GenBank/DDBJ databases">
        <title>Insight into the proteome of Arion vulgaris.</title>
        <authorList>
            <person name="Aradska J."/>
            <person name="Bulat T."/>
            <person name="Smidak R."/>
            <person name="Sarate P."/>
            <person name="Gangsoo J."/>
            <person name="Sialana F."/>
            <person name="Bilban M."/>
            <person name="Lubec G."/>
        </authorList>
    </citation>
    <scope>NUCLEOTIDE SEQUENCE</scope>
    <source>
        <tissue evidence="1">Skin</tissue>
    </source>
</reference>
<name>A0A0B6Y0W2_9EUPU</name>
<organism evidence="1">
    <name type="scientific">Arion vulgaris</name>
    <dbReference type="NCBI Taxonomy" id="1028688"/>
    <lineage>
        <taxon>Eukaryota</taxon>
        <taxon>Metazoa</taxon>
        <taxon>Spiralia</taxon>
        <taxon>Lophotrochozoa</taxon>
        <taxon>Mollusca</taxon>
        <taxon>Gastropoda</taxon>
        <taxon>Heterobranchia</taxon>
        <taxon>Euthyneura</taxon>
        <taxon>Panpulmonata</taxon>
        <taxon>Eupulmonata</taxon>
        <taxon>Stylommatophora</taxon>
        <taxon>Helicina</taxon>
        <taxon>Arionoidea</taxon>
        <taxon>Arionidae</taxon>
        <taxon>Arion</taxon>
    </lineage>
</organism>
<dbReference type="AlphaFoldDB" id="A0A0B6Y0W2"/>
<accession>A0A0B6Y0W2</accession>
<proteinExistence type="predicted"/>
<protein>
    <submittedName>
        <fullName evidence="1">Uncharacterized protein</fullName>
    </submittedName>
</protein>
<dbReference type="EMBL" id="HACG01003057">
    <property type="protein sequence ID" value="CEK49922.1"/>
    <property type="molecule type" value="Transcribed_RNA"/>
</dbReference>
<feature type="non-terminal residue" evidence="1">
    <location>
        <position position="1"/>
    </location>
</feature>